<gene>
    <name evidence="3" type="ORF">SAMN02949497_4086</name>
</gene>
<dbReference type="Proteomes" id="UP000192923">
    <property type="component" value="Unassembled WGS sequence"/>
</dbReference>
<evidence type="ECO:0000256" key="1">
    <source>
        <dbReference type="SAM" id="MobiDB-lite"/>
    </source>
</evidence>
<feature type="region of interest" description="Disordered" evidence="1">
    <location>
        <begin position="73"/>
        <end position="92"/>
    </location>
</feature>
<protein>
    <recommendedName>
        <fullName evidence="2">DUF4266 domain-containing protein</fullName>
    </recommendedName>
</protein>
<dbReference type="EMBL" id="FXAM01000001">
    <property type="protein sequence ID" value="SMF96680.1"/>
    <property type="molecule type" value="Genomic_DNA"/>
</dbReference>
<keyword evidence="4" id="KW-1185">Reference proteome</keyword>
<dbReference type="STRING" id="1760988.SAMN02949497_4086"/>
<dbReference type="AlphaFoldDB" id="A0A1Y6D2R2"/>
<evidence type="ECO:0000313" key="3">
    <source>
        <dbReference type="EMBL" id="SMF96680.1"/>
    </source>
</evidence>
<name>A0A1Y6D2R2_9GAMM</name>
<sequence length="92" mass="9866">MIPPPHRAPWTTTSRIPMKQSRTILRRVAGLTLALWLSGCVQVAPWERGHLAKPQMALEPHPEQNGFLEHVHGGREAASGGTSASGGGCGCY</sequence>
<organism evidence="3 4">
    <name type="scientific">Methylomagnum ishizawai</name>
    <dbReference type="NCBI Taxonomy" id="1760988"/>
    <lineage>
        <taxon>Bacteria</taxon>
        <taxon>Pseudomonadati</taxon>
        <taxon>Pseudomonadota</taxon>
        <taxon>Gammaproteobacteria</taxon>
        <taxon>Methylococcales</taxon>
        <taxon>Methylococcaceae</taxon>
        <taxon>Methylomagnum</taxon>
    </lineage>
</organism>
<evidence type="ECO:0000259" key="2">
    <source>
        <dbReference type="Pfam" id="PF14086"/>
    </source>
</evidence>
<evidence type="ECO:0000313" key="4">
    <source>
        <dbReference type="Proteomes" id="UP000192923"/>
    </source>
</evidence>
<dbReference type="Pfam" id="PF14086">
    <property type="entry name" value="DUF4266"/>
    <property type="match status" value="1"/>
</dbReference>
<accession>A0A1Y6D2R2</accession>
<dbReference type="InterPro" id="IPR025362">
    <property type="entry name" value="DUF4266"/>
</dbReference>
<feature type="compositionally biased region" description="Gly residues" evidence="1">
    <location>
        <begin position="83"/>
        <end position="92"/>
    </location>
</feature>
<feature type="domain" description="DUF4266" evidence="2">
    <location>
        <begin position="43"/>
        <end position="91"/>
    </location>
</feature>
<proteinExistence type="predicted"/>
<reference evidence="3 4" key="1">
    <citation type="submission" date="2016-12" db="EMBL/GenBank/DDBJ databases">
        <authorList>
            <person name="Song W.-J."/>
            <person name="Kurnit D.M."/>
        </authorList>
    </citation>
    <scope>NUCLEOTIDE SEQUENCE [LARGE SCALE GENOMIC DNA]</scope>
    <source>
        <strain evidence="3 4">175</strain>
    </source>
</reference>